<evidence type="ECO:0000313" key="8">
    <source>
        <dbReference type="Proteomes" id="UP000295444"/>
    </source>
</evidence>
<dbReference type="GO" id="GO:0005524">
    <property type="term" value="F:ATP binding"/>
    <property type="evidence" value="ECO:0007669"/>
    <property type="project" value="UniProtKB-KW"/>
</dbReference>
<dbReference type="AlphaFoldDB" id="A0A4R6SHH9"/>
<organism evidence="7 8">
    <name type="scientific">Labedaea rhizosphaerae</name>
    <dbReference type="NCBI Taxonomy" id="598644"/>
    <lineage>
        <taxon>Bacteria</taxon>
        <taxon>Bacillati</taxon>
        <taxon>Actinomycetota</taxon>
        <taxon>Actinomycetes</taxon>
        <taxon>Pseudonocardiales</taxon>
        <taxon>Pseudonocardiaceae</taxon>
        <taxon>Labedaea</taxon>
    </lineage>
</organism>
<evidence type="ECO:0000256" key="5">
    <source>
        <dbReference type="SAM" id="MobiDB-lite"/>
    </source>
</evidence>
<keyword evidence="4 7" id="KW-0067">ATP-binding</keyword>
<evidence type="ECO:0000256" key="3">
    <source>
        <dbReference type="ARBA" id="ARBA00022741"/>
    </source>
</evidence>
<evidence type="ECO:0000259" key="6">
    <source>
        <dbReference type="PROSITE" id="PS50893"/>
    </source>
</evidence>
<keyword evidence="3" id="KW-0547">Nucleotide-binding</keyword>
<comment type="caution">
    <text evidence="7">The sequence shown here is derived from an EMBL/GenBank/DDBJ whole genome shotgun (WGS) entry which is preliminary data.</text>
</comment>
<evidence type="ECO:0000313" key="7">
    <source>
        <dbReference type="EMBL" id="TDQ01482.1"/>
    </source>
</evidence>
<sequence length="356" mass="38937">MTAELDAPASGTTDDSDVVLEAEGVSKHFPVRRTGRDVVKRTTHHVHAVDDVSFALRRGHVTAMVGESGSGKSTVARVMAQLHRQTAGTIRLHGEPVDVRGGRRFRAYCRAVQMVFQDPFASLNPIHTVRYHLTRALRIHGNAGRTRAEREAALEDLLASVQLTPARNYLDKFPHELSGGQRQRVAIARALAADPEVLLADEPVSMLDVSIRLGVLNLLRDLKDRLRLAILYITHDIASARYFADDIQVMYAGQVVEGGDSETVTQSPAHPYTRLLVESAPDPDRLTGRTDAPEDSAQGEPPSLISPPSGCRFHPRCPFAMDRCSVASPPRLEVGDQPGHWAACWLFDTPSVEAAS</sequence>
<dbReference type="CDD" id="cd03257">
    <property type="entry name" value="ABC_NikE_OppD_transporters"/>
    <property type="match status" value="1"/>
</dbReference>
<dbReference type="GO" id="GO:0015833">
    <property type="term" value="P:peptide transport"/>
    <property type="evidence" value="ECO:0007669"/>
    <property type="project" value="InterPro"/>
</dbReference>
<dbReference type="SUPFAM" id="SSF52540">
    <property type="entry name" value="P-loop containing nucleoside triphosphate hydrolases"/>
    <property type="match status" value="1"/>
</dbReference>
<dbReference type="GO" id="GO:0016887">
    <property type="term" value="F:ATP hydrolysis activity"/>
    <property type="evidence" value="ECO:0007669"/>
    <property type="project" value="InterPro"/>
</dbReference>
<dbReference type="FunFam" id="3.40.50.300:FF:000016">
    <property type="entry name" value="Oligopeptide ABC transporter ATP-binding component"/>
    <property type="match status" value="1"/>
</dbReference>
<dbReference type="NCBIfam" id="TIGR01727">
    <property type="entry name" value="oligo_HPY"/>
    <property type="match status" value="1"/>
</dbReference>
<feature type="domain" description="ABC transporter" evidence="6">
    <location>
        <begin position="33"/>
        <end position="277"/>
    </location>
</feature>
<comment type="similarity">
    <text evidence="1">Belongs to the ABC transporter superfamily.</text>
</comment>
<dbReference type="SMART" id="SM00382">
    <property type="entry name" value="AAA"/>
    <property type="match status" value="1"/>
</dbReference>
<reference evidence="7 8" key="1">
    <citation type="submission" date="2019-03" db="EMBL/GenBank/DDBJ databases">
        <title>Genomic Encyclopedia of Type Strains, Phase IV (KMG-IV): sequencing the most valuable type-strain genomes for metagenomic binning, comparative biology and taxonomic classification.</title>
        <authorList>
            <person name="Goeker M."/>
        </authorList>
    </citation>
    <scope>NUCLEOTIDE SEQUENCE [LARGE SCALE GENOMIC DNA]</scope>
    <source>
        <strain evidence="7 8">DSM 45361</strain>
    </source>
</reference>
<evidence type="ECO:0000256" key="1">
    <source>
        <dbReference type="ARBA" id="ARBA00005417"/>
    </source>
</evidence>
<dbReference type="Gene3D" id="3.40.50.300">
    <property type="entry name" value="P-loop containing nucleotide triphosphate hydrolases"/>
    <property type="match status" value="1"/>
</dbReference>
<dbReference type="GO" id="GO:0055085">
    <property type="term" value="P:transmembrane transport"/>
    <property type="evidence" value="ECO:0007669"/>
    <property type="project" value="UniProtKB-ARBA"/>
</dbReference>
<dbReference type="InterPro" id="IPR027417">
    <property type="entry name" value="P-loop_NTPase"/>
</dbReference>
<dbReference type="InterPro" id="IPR050319">
    <property type="entry name" value="ABC_transp_ATP-bind"/>
</dbReference>
<dbReference type="EMBL" id="SNXZ01000002">
    <property type="protein sequence ID" value="TDQ01482.1"/>
    <property type="molecule type" value="Genomic_DNA"/>
</dbReference>
<dbReference type="Proteomes" id="UP000295444">
    <property type="component" value="Unassembled WGS sequence"/>
</dbReference>
<gene>
    <name evidence="7" type="ORF">EV186_1021351</name>
</gene>
<dbReference type="InterPro" id="IPR003439">
    <property type="entry name" value="ABC_transporter-like_ATP-bd"/>
</dbReference>
<dbReference type="Pfam" id="PF00005">
    <property type="entry name" value="ABC_tran"/>
    <property type="match status" value="1"/>
</dbReference>
<dbReference type="OrthoDB" id="5170605at2"/>
<dbReference type="InterPro" id="IPR017871">
    <property type="entry name" value="ABC_transporter-like_CS"/>
</dbReference>
<dbReference type="InterPro" id="IPR003593">
    <property type="entry name" value="AAA+_ATPase"/>
</dbReference>
<evidence type="ECO:0000256" key="4">
    <source>
        <dbReference type="ARBA" id="ARBA00022840"/>
    </source>
</evidence>
<feature type="compositionally biased region" description="Basic and acidic residues" evidence="5">
    <location>
        <begin position="282"/>
        <end position="292"/>
    </location>
</feature>
<keyword evidence="8" id="KW-1185">Reference proteome</keyword>
<dbReference type="InterPro" id="IPR013563">
    <property type="entry name" value="Oligopep_ABC_C"/>
</dbReference>
<dbReference type="Pfam" id="PF08352">
    <property type="entry name" value="oligo_HPY"/>
    <property type="match status" value="1"/>
</dbReference>
<feature type="region of interest" description="Disordered" evidence="5">
    <location>
        <begin position="276"/>
        <end position="309"/>
    </location>
</feature>
<proteinExistence type="inferred from homology"/>
<dbReference type="PROSITE" id="PS00211">
    <property type="entry name" value="ABC_TRANSPORTER_1"/>
    <property type="match status" value="1"/>
</dbReference>
<dbReference type="PROSITE" id="PS50893">
    <property type="entry name" value="ABC_TRANSPORTER_2"/>
    <property type="match status" value="1"/>
</dbReference>
<dbReference type="PANTHER" id="PTHR43776">
    <property type="entry name" value="TRANSPORT ATP-BINDING PROTEIN"/>
    <property type="match status" value="1"/>
</dbReference>
<keyword evidence="2" id="KW-0813">Transport</keyword>
<name>A0A4R6SHH9_LABRH</name>
<dbReference type="RefSeq" id="WP_133850059.1">
    <property type="nucleotide sequence ID" value="NZ_SNXZ01000002.1"/>
</dbReference>
<evidence type="ECO:0000256" key="2">
    <source>
        <dbReference type="ARBA" id="ARBA00022448"/>
    </source>
</evidence>
<protein>
    <submittedName>
        <fullName evidence="7">Peptide/nickel transport system ATP-binding protein</fullName>
    </submittedName>
</protein>
<accession>A0A4R6SHH9</accession>
<dbReference type="PANTHER" id="PTHR43776:SF8">
    <property type="entry name" value="ABC TRANSPORTER, ATP-BINDING PROTEIN"/>
    <property type="match status" value="1"/>
</dbReference>